<accession>A0A0N4ZGB0</accession>
<keyword evidence="5" id="KW-1185">Reference proteome</keyword>
<name>A0A0N4ZGB0_PARTI</name>
<evidence type="ECO:0000256" key="1">
    <source>
        <dbReference type="ARBA" id="ARBA00023157"/>
    </source>
</evidence>
<dbReference type="CDD" id="cd00037">
    <property type="entry name" value="CLECT"/>
    <property type="match status" value="4"/>
</dbReference>
<dbReference type="PROSITE" id="PS00615">
    <property type="entry name" value="C_TYPE_LECTIN_1"/>
    <property type="match status" value="1"/>
</dbReference>
<dbReference type="InterPro" id="IPR016187">
    <property type="entry name" value="CTDL_fold"/>
</dbReference>
<protein>
    <submittedName>
        <fullName evidence="6">C-type lectin domain-containing protein</fullName>
    </submittedName>
</protein>
<evidence type="ECO:0000313" key="5">
    <source>
        <dbReference type="Proteomes" id="UP000038045"/>
    </source>
</evidence>
<dbReference type="PANTHER" id="PTHR22803">
    <property type="entry name" value="MANNOSE, PHOSPHOLIPASE, LECTIN RECEPTOR RELATED"/>
    <property type="match status" value="1"/>
</dbReference>
<dbReference type="InterPro" id="IPR016186">
    <property type="entry name" value="C-type_lectin-like/link_sf"/>
</dbReference>
<feature type="domain" description="C-type lectin" evidence="4">
    <location>
        <begin position="699"/>
        <end position="828"/>
    </location>
</feature>
<dbReference type="InterPro" id="IPR050111">
    <property type="entry name" value="C-type_lectin/snaclec_domain"/>
</dbReference>
<keyword evidence="1" id="KW-1015">Disulfide bond</keyword>
<evidence type="ECO:0000256" key="3">
    <source>
        <dbReference type="SAM" id="Phobius"/>
    </source>
</evidence>
<dbReference type="PROSITE" id="PS50041">
    <property type="entry name" value="C_TYPE_LECTIN_2"/>
    <property type="match status" value="4"/>
</dbReference>
<reference evidence="6" key="1">
    <citation type="submission" date="2017-02" db="UniProtKB">
        <authorList>
            <consortium name="WormBaseParasite"/>
        </authorList>
    </citation>
    <scope>IDENTIFICATION</scope>
</reference>
<feature type="region of interest" description="Disordered" evidence="2">
    <location>
        <begin position="838"/>
        <end position="860"/>
    </location>
</feature>
<feature type="domain" description="C-type lectin" evidence="4">
    <location>
        <begin position="189"/>
        <end position="320"/>
    </location>
</feature>
<dbReference type="Proteomes" id="UP000038045">
    <property type="component" value="Unplaced"/>
</dbReference>
<evidence type="ECO:0000259" key="4">
    <source>
        <dbReference type="PROSITE" id="PS50041"/>
    </source>
</evidence>
<feature type="domain" description="C-type lectin" evidence="4">
    <location>
        <begin position="354"/>
        <end position="475"/>
    </location>
</feature>
<dbReference type="Pfam" id="PF00059">
    <property type="entry name" value="Lectin_C"/>
    <property type="match status" value="4"/>
</dbReference>
<dbReference type="InterPro" id="IPR018378">
    <property type="entry name" value="C-type_lectin_CS"/>
</dbReference>
<dbReference type="WBParaSite" id="PTRK_0000678700.1">
    <property type="protein sequence ID" value="PTRK_0000678700.1"/>
    <property type="gene ID" value="PTRK_0000678700"/>
</dbReference>
<dbReference type="SUPFAM" id="SSF56436">
    <property type="entry name" value="C-type lectin-like"/>
    <property type="match status" value="4"/>
</dbReference>
<evidence type="ECO:0000256" key="2">
    <source>
        <dbReference type="SAM" id="MobiDB-lite"/>
    </source>
</evidence>
<keyword evidence="3" id="KW-0472">Membrane</keyword>
<keyword evidence="3" id="KW-1133">Transmembrane helix</keyword>
<dbReference type="Gene3D" id="3.10.100.10">
    <property type="entry name" value="Mannose-Binding Protein A, subunit A"/>
    <property type="match status" value="4"/>
</dbReference>
<organism evidence="5 6">
    <name type="scientific">Parastrongyloides trichosuri</name>
    <name type="common">Possum-specific nematode worm</name>
    <dbReference type="NCBI Taxonomy" id="131310"/>
    <lineage>
        <taxon>Eukaryota</taxon>
        <taxon>Metazoa</taxon>
        <taxon>Ecdysozoa</taxon>
        <taxon>Nematoda</taxon>
        <taxon>Chromadorea</taxon>
        <taxon>Rhabditida</taxon>
        <taxon>Tylenchina</taxon>
        <taxon>Panagrolaimomorpha</taxon>
        <taxon>Strongyloidoidea</taxon>
        <taxon>Strongyloididae</taxon>
        <taxon>Parastrongyloides</taxon>
    </lineage>
</organism>
<dbReference type="STRING" id="131310.A0A0N4ZGB0"/>
<dbReference type="AlphaFoldDB" id="A0A0N4ZGB0"/>
<feature type="transmembrane region" description="Helical" evidence="3">
    <location>
        <begin position="883"/>
        <end position="904"/>
    </location>
</feature>
<dbReference type="SMART" id="SM00034">
    <property type="entry name" value="CLECT"/>
    <property type="match status" value="4"/>
</dbReference>
<proteinExistence type="predicted"/>
<evidence type="ECO:0000313" key="6">
    <source>
        <dbReference type="WBParaSite" id="PTRK_0000678700.1"/>
    </source>
</evidence>
<keyword evidence="3" id="KW-0812">Transmembrane</keyword>
<feature type="compositionally biased region" description="Basic and acidic residues" evidence="2">
    <location>
        <begin position="846"/>
        <end position="860"/>
    </location>
</feature>
<dbReference type="InterPro" id="IPR001304">
    <property type="entry name" value="C-type_lectin-like"/>
</dbReference>
<sequence>MSGGRMLTLESMEDFLIADKIVSQYLKMAINISAIPSYYADIGIWYGVGQTCPGMYDDDNDPMLRYINGTYLDHKNLKKSLFGIDIYKFKDDNGIKNKENVCASLYLSGKGIKKDGTKPYFVLERCTKEKLNVCIRKPIELDEENAFNTIENNDQKHSLGYEEIEIYSMSKKYPCGYNIFWCPIDIPDEGVKCYGVVRQRDSWEHSKDICNTYLNGDLASFHSSAEENHVLKIIKEAEQMYSFKTTGFWIGLNRRNAEKTLEWSDDTSLNYLGRFSTFNTVKEENEHSDGNCFIIKSIINSTRYGWHRMRCDSQNSFICEKPGYNYNVNTYSGISKKFKESFEDKGCNDGEKYYNGMCYKLFGVDKNDKKAFNEAQENCKENDMSLVSIVDEYEQNVVLSMLHNFQEDVWIGMNISSGSVRWLDQEIVKFTRFSPVNRIFKSSSGAFYFTNDNFYGVNADGCVSFDGSNHIGYWNIIPRNHLTIPFLIAPNKTKEVRIKNDCGNTKLGYICERYATKEFNSKTESEQAEGSLCHTMVDEDISFCYMKNNHKLKSKRNFKEAKQICDEMLDMEEYQKLNEDGKKKGYLPVTENSFDWAYLLAHADMNNYETFWVGIQYSLEKGFVRHDGGRITMGVWGPQEPNLNNGRCVVTKLERDGPRWYMTSCYDEHETICKISYKKTKQPAIDVKCPTGKEDWILGKTKCYFIERDKAKKVPLANNDHNCYLHYNASLASFPTKEDFQLFTSYEHINKNSNDKIYIGLERMKYGKYVWVDGSQGTFFNWDKNEPSRRGPISFSHLIDTRCTVLRVSKGYTWAADFCKRDYDYVCSVDVVDVNEIEPEPEEKEEEKSKEAVVTKEPGKTEQKDINEAHENMNKHKSYVKSLIFSLFILALIVMAICGIIYFMKTRQDRIKHQQSSQSVSYRILEAE</sequence>
<feature type="domain" description="C-type lectin" evidence="4">
    <location>
        <begin position="544"/>
        <end position="674"/>
    </location>
</feature>